<feature type="domain" description="Ketoreductase" evidence="3">
    <location>
        <begin position="38"/>
        <end position="226"/>
    </location>
</feature>
<dbReference type="SMART" id="SM00822">
    <property type="entry name" value="PKS_KR"/>
    <property type="match status" value="1"/>
</dbReference>
<feature type="transmembrane region" description="Helical" evidence="2">
    <location>
        <begin position="174"/>
        <end position="193"/>
    </location>
</feature>
<dbReference type="InterPro" id="IPR057326">
    <property type="entry name" value="KR_dom"/>
</dbReference>
<dbReference type="SUPFAM" id="SSF51735">
    <property type="entry name" value="NAD(P)-binding Rossmann-fold domains"/>
    <property type="match status" value="1"/>
</dbReference>
<proteinExistence type="inferred from homology"/>
<evidence type="ECO:0000259" key="3">
    <source>
        <dbReference type="SMART" id="SM00822"/>
    </source>
</evidence>
<evidence type="ECO:0000313" key="5">
    <source>
        <dbReference type="Proteomes" id="UP001497623"/>
    </source>
</evidence>
<dbReference type="GO" id="GO:0047560">
    <property type="term" value="F:3-dehydrosphinganine reductase activity"/>
    <property type="evidence" value="ECO:0007669"/>
    <property type="project" value="TreeGrafter"/>
</dbReference>
<reference evidence="4 5" key="1">
    <citation type="submission" date="2024-05" db="EMBL/GenBank/DDBJ databases">
        <authorList>
            <person name="Wallberg A."/>
        </authorList>
    </citation>
    <scope>NUCLEOTIDE SEQUENCE [LARGE SCALE GENOMIC DNA]</scope>
</reference>
<dbReference type="GO" id="GO:0005789">
    <property type="term" value="C:endoplasmic reticulum membrane"/>
    <property type="evidence" value="ECO:0007669"/>
    <property type="project" value="TreeGrafter"/>
</dbReference>
<dbReference type="PRINTS" id="PR00081">
    <property type="entry name" value="GDHRDH"/>
</dbReference>
<dbReference type="Gene3D" id="3.40.50.720">
    <property type="entry name" value="NAD(P)-binding Rossmann-like Domain"/>
    <property type="match status" value="1"/>
</dbReference>
<gene>
    <name evidence="4" type="ORF">MNOR_LOCUS28345</name>
</gene>
<organism evidence="4 5">
    <name type="scientific">Meganyctiphanes norvegica</name>
    <name type="common">Northern krill</name>
    <name type="synonym">Thysanopoda norvegica</name>
    <dbReference type="NCBI Taxonomy" id="48144"/>
    <lineage>
        <taxon>Eukaryota</taxon>
        <taxon>Metazoa</taxon>
        <taxon>Ecdysozoa</taxon>
        <taxon>Arthropoda</taxon>
        <taxon>Crustacea</taxon>
        <taxon>Multicrustacea</taxon>
        <taxon>Malacostraca</taxon>
        <taxon>Eumalacostraca</taxon>
        <taxon>Eucarida</taxon>
        <taxon>Euphausiacea</taxon>
        <taxon>Euphausiidae</taxon>
        <taxon>Meganyctiphanes</taxon>
    </lineage>
</organism>
<comment type="similarity">
    <text evidence="1">Belongs to the short-chain dehydrogenases/reductases (SDR) family.</text>
</comment>
<dbReference type="Pfam" id="PF00106">
    <property type="entry name" value="adh_short"/>
    <property type="match status" value="1"/>
</dbReference>
<keyword evidence="5" id="KW-1185">Reference proteome</keyword>
<dbReference type="EMBL" id="CAXKWB010031101">
    <property type="protein sequence ID" value="CAL4139120.1"/>
    <property type="molecule type" value="Genomic_DNA"/>
</dbReference>
<dbReference type="Proteomes" id="UP001497623">
    <property type="component" value="Unassembled WGS sequence"/>
</dbReference>
<comment type="caution">
    <text evidence="4">The sequence shown here is derived from an EMBL/GenBank/DDBJ whole genome shotgun (WGS) entry which is preliminary data.</text>
</comment>
<dbReference type="GO" id="GO:0006666">
    <property type="term" value="P:3-keto-sphinganine metabolic process"/>
    <property type="evidence" value="ECO:0007669"/>
    <property type="project" value="TreeGrafter"/>
</dbReference>
<keyword evidence="2" id="KW-0812">Transmembrane</keyword>
<sequence>MDIHLCCIMGYVWPTLLMVVAVGIVSLLQRPKKDIKGKHVMITGGSQGIGLSIAQEVVGRGASVTLIARNVTKLQAAQEEVEAAATRSDQQGKVQYFSVDLSGSTDKLGPLIKDAEAALGPIYMLVNCAGFSRAAKFEDLTPDLVKQMMEVNFYGSFFITQHVVRSMKKNMEGIIVFTSSQAGLLGLYGFSAYSATKAAIVKMAEALHMEINPYKIMMTTTIPYDLYVPSQENPRIKELENQLCQIKDGFLKT</sequence>
<evidence type="ECO:0000256" key="2">
    <source>
        <dbReference type="SAM" id="Phobius"/>
    </source>
</evidence>
<evidence type="ECO:0000256" key="1">
    <source>
        <dbReference type="RuleBase" id="RU000363"/>
    </source>
</evidence>
<name>A0AAV2RW55_MEGNR</name>
<evidence type="ECO:0000313" key="4">
    <source>
        <dbReference type="EMBL" id="CAL4139120.1"/>
    </source>
</evidence>
<keyword evidence="2" id="KW-1133">Transmembrane helix</keyword>
<feature type="transmembrane region" description="Helical" evidence="2">
    <location>
        <begin position="12"/>
        <end position="28"/>
    </location>
</feature>
<dbReference type="PANTHER" id="PTHR43550:SF3">
    <property type="entry name" value="3-KETODIHYDROSPHINGOSINE REDUCTASE"/>
    <property type="match status" value="1"/>
</dbReference>
<dbReference type="InterPro" id="IPR002347">
    <property type="entry name" value="SDR_fam"/>
</dbReference>
<accession>A0AAV2RW55</accession>
<dbReference type="GO" id="GO:0030148">
    <property type="term" value="P:sphingolipid biosynthetic process"/>
    <property type="evidence" value="ECO:0007669"/>
    <property type="project" value="TreeGrafter"/>
</dbReference>
<feature type="non-terminal residue" evidence="4">
    <location>
        <position position="253"/>
    </location>
</feature>
<dbReference type="InterPro" id="IPR036291">
    <property type="entry name" value="NAD(P)-bd_dom_sf"/>
</dbReference>
<dbReference type="PANTHER" id="PTHR43550">
    <property type="entry name" value="3-KETODIHYDROSPHINGOSINE REDUCTASE"/>
    <property type="match status" value="1"/>
</dbReference>
<protein>
    <recommendedName>
        <fullName evidence="3">Ketoreductase domain-containing protein</fullName>
    </recommendedName>
</protein>
<dbReference type="PRINTS" id="PR00080">
    <property type="entry name" value="SDRFAMILY"/>
</dbReference>
<keyword evidence="2" id="KW-0472">Membrane</keyword>
<dbReference type="AlphaFoldDB" id="A0AAV2RW55"/>